<feature type="transmembrane region" description="Helical" evidence="1">
    <location>
        <begin position="44"/>
        <end position="69"/>
    </location>
</feature>
<keyword evidence="1" id="KW-1133">Transmembrane helix</keyword>
<comment type="caution">
    <text evidence="2">The sequence shown here is derived from an EMBL/GenBank/DDBJ whole genome shotgun (WGS) entry which is preliminary data.</text>
</comment>
<dbReference type="EMBL" id="JABFUC010000014">
    <property type="protein sequence ID" value="MCG6659286.1"/>
    <property type="molecule type" value="Genomic_DNA"/>
</dbReference>
<evidence type="ECO:0000256" key="1">
    <source>
        <dbReference type="SAM" id="Phobius"/>
    </source>
</evidence>
<sequence>MARLPLTHPLHLVIGMILWSLWFVAFYGGLSVACAVAPPDPLQGAFTAINAGLALLTLATVGLLAWLAWRAWQAARAARGRARYLARLSAGLYIFAAIGALYMGLPVVALSPCV</sequence>
<name>A0ABS9PC34_9GAMM</name>
<feature type="transmembrane region" description="Helical" evidence="1">
    <location>
        <begin position="90"/>
        <end position="111"/>
    </location>
</feature>
<evidence type="ECO:0000313" key="2">
    <source>
        <dbReference type="EMBL" id="MCG6659286.1"/>
    </source>
</evidence>
<protein>
    <submittedName>
        <fullName evidence="2">Uncharacterized protein</fullName>
    </submittedName>
</protein>
<accession>A0ABS9PC34</accession>
<keyword evidence="1" id="KW-0472">Membrane</keyword>
<dbReference type="Proteomes" id="UP000814385">
    <property type="component" value="Unassembled WGS sequence"/>
</dbReference>
<dbReference type="PROSITE" id="PS51257">
    <property type="entry name" value="PROKAR_LIPOPROTEIN"/>
    <property type="match status" value="1"/>
</dbReference>
<organism evidence="2 3">
    <name type="scientific">Billgrantia campisalis</name>
    <dbReference type="NCBI Taxonomy" id="74661"/>
    <lineage>
        <taxon>Bacteria</taxon>
        <taxon>Pseudomonadati</taxon>
        <taxon>Pseudomonadota</taxon>
        <taxon>Gammaproteobacteria</taxon>
        <taxon>Oceanospirillales</taxon>
        <taxon>Halomonadaceae</taxon>
        <taxon>Billgrantia</taxon>
    </lineage>
</organism>
<keyword evidence="3" id="KW-1185">Reference proteome</keyword>
<gene>
    <name evidence="2" type="ORF">HOP52_16125</name>
</gene>
<proteinExistence type="predicted"/>
<keyword evidence="1" id="KW-0812">Transmembrane</keyword>
<evidence type="ECO:0000313" key="3">
    <source>
        <dbReference type="Proteomes" id="UP000814385"/>
    </source>
</evidence>
<reference evidence="2 3" key="1">
    <citation type="submission" date="2020-05" db="EMBL/GenBank/DDBJ databases">
        <title>Comparative genomic analysis of denitrifying bacteria from Halomonas genus.</title>
        <authorList>
            <person name="Wang L."/>
            <person name="Shao Z."/>
        </authorList>
    </citation>
    <scope>NUCLEOTIDE SEQUENCE [LARGE SCALE GENOMIC DNA]</scope>
    <source>
        <strain evidence="2 3">A4</strain>
    </source>
</reference>
<feature type="transmembrane region" description="Helical" evidence="1">
    <location>
        <begin position="12"/>
        <end position="38"/>
    </location>
</feature>